<feature type="chain" id="PRO_5038434599" evidence="2">
    <location>
        <begin position="23"/>
        <end position="344"/>
    </location>
</feature>
<dbReference type="AlphaFoldDB" id="N1UUG0"/>
<evidence type="ECO:0000313" key="5">
    <source>
        <dbReference type="Proteomes" id="UP000010729"/>
    </source>
</evidence>
<dbReference type="InterPro" id="IPR008613">
    <property type="entry name" value="Excalibur_Ca-bd_domain"/>
</dbReference>
<keyword evidence="5" id="KW-1185">Reference proteome</keyword>
<feature type="compositionally biased region" description="Basic and acidic residues" evidence="1">
    <location>
        <begin position="55"/>
        <end position="70"/>
    </location>
</feature>
<evidence type="ECO:0000256" key="1">
    <source>
        <dbReference type="SAM" id="MobiDB-lite"/>
    </source>
</evidence>
<feature type="compositionally biased region" description="Basic and acidic residues" evidence="1">
    <location>
        <begin position="329"/>
        <end position="338"/>
    </location>
</feature>
<accession>N1UUG0</accession>
<dbReference type="InterPro" id="IPR011089">
    <property type="entry name" value="GmrSD_C"/>
</dbReference>
<dbReference type="PANTHER" id="PTHR24094">
    <property type="entry name" value="SECRETED PROTEIN"/>
    <property type="match status" value="1"/>
</dbReference>
<dbReference type="OrthoDB" id="5196645at2"/>
<comment type="caution">
    <text evidence="4">The sequence shown here is derived from an EMBL/GenBank/DDBJ whole genome shotgun (WGS) entry which is preliminary data.</text>
</comment>
<sequence length="344" mass="36155">MQKIRAKTLSVTAALLIAASLAACTPADTKAPAPASAAETSPATTTSATLAPAEETTKAPAKEKAKDKATKAAAGTALEQLETIAIKGRAPKTGYSRDQFGNGWMDPDRNGCDARNDILQRDLTNETFKPGTNNCVVLTGTLADPYTATTIDFVRGDKSSTLVQIDHVVALSDGWQKGAQQLSREQREAFANDPLNLMAADGPTNGAKGDSDAATWLPPNKGFRCEYVALQTAVKAKYGLWMTQAEHDAIRNILTNSCPDQPVPADQGGVDVPVKAKEEPAPAAQEPVQQEAPVDMATGGDDRVITSYANCSEVKAAGVAPIRVGDPGWDQKFDRDGDGVGCES</sequence>
<feature type="signal peptide" evidence="2">
    <location>
        <begin position="1"/>
        <end position="22"/>
    </location>
</feature>
<feature type="compositionally biased region" description="Low complexity" evidence="1">
    <location>
        <begin position="28"/>
        <end position="54"/>
    </location>
</feature>
<feature type="domain" description="Excalibur calcium-binding" evidence="3">
    <location>
        <begin position="307"/>
        <end position="343"/>
    </location>
</feature>
<dbReference type="SMART" id="SM00894">
    <property type="entry name" value="Excalibur"/>
    <property type="match status" value="1"/>
</dbReference>
<dbReference type="Pfam" id="PF07510">
    <property type="entry name" value="GmrSD_C"/>
    <property type="match status" value="1"/>
</dbReference>
<dbReference type="Proteomes" id="UP000010729">
    <property type="component" value="Unassembled WGS sequence"/>
</dbReference>
<reference evidence="4 5" key="1">
    <citation type="journal article" date="2013" name="Genome Announc.">
        <title>Draft Genome Sequence of Arthrobacter crystallopoietes Strain BAB-32, Revealing Genes for Bioremediation.</title>
        <authorList>
            <person name="Joshi M.N."/>
            <person name="Pandit A.S."/>
            <person name="Sharma A."/>
            <person name="Pandya R.V."/>
            <person name="Desai S.M."/>
            <person name="Saxena A.K."/>
            <person name="Bagatharia S.B."/>
        </authorList>
    </citation>
    <scope>NUCLEOTIDE SEQUENCE [LARGE SCALE GENOMIC DNA]</scope>
    <source>
        <strain evidence="4 5">BAB-32</strain>
    </source>
</reference>
<dbReference type="PROSITE" id="PS51257">
    <property type="entry name" value="PROKAR_LIPOPROTEIN"/>
    <property type="match status" value="1"/>
</dbReference>
<dbReference type="RefSeq" id="WP_005269188.1">
    <property type="nucleotide sequence ID" value="NZ_ANPE02000135.1"/>
</dbReference>
<feature type="region of interest" description="Disordered" evidence="1">
    <location>
        <begin position="28"/>
        <end position="71"/>
    </location>
</feature>
<keyword evidence="2" id="KW-0732">Signal</keyword>
<feature type="region of interest" description="Disordered" evidence="1">
    <location>
        <begin position="278"/>
        <end position="301"/>
    </location>
</feature>
<organism evidence="4 5">
    <name type="scientific">Arthrobacter crystallopoietes BAB-32</name>
    <dbReference type="NCBI Taxonomy" id="1246476"/>
    <lineage>
        <taxon>Bacteria</taxon>
        <taxon>Bacillati</taxon>
        <taxon>Actinomycetota</taxon>
        <taxon>Actinomycetes</taxon>
        <taxon>Micrococcales</taxon>
        <taxon>Micrococcaceae</taxon>
        <taxon>Crystallibacter</taxon>
    </lineage>
</organism>
<evidence type="ECO:0000313" key="4">
    <source>
        <dbReference type="EMBL" id="EMY34061.1"/>
    </source>
</evidence>
<feature type="region of interest" description="Disordered" evidence="1">
    <location>
        <begin position="323"/>
        <end position="344"/>
    </location>
</feature>
<feature type="compositionally biased region" description="Low complexity" evidence="1">
    <location>
        <begin position="281"/>
        <end position="294"/>
    </location>
</feature>
<proteinExistence type="predicted"/>
<dbReference type="PANTHER" id="PTHR24094:SF15">
    <property type="entry name" value="AMP-DEPENDENT SYNTHETASE_LIGASE DOMAIN-CONTAINING PROTEIN-RELATED"/>
    <property type="match status" value="1"/>
</dbReference>
<name>N1UUG0_9MICC</name>
<gene>
    <name evidence="4" type="ORF">D477_011601</name>
</gene>
<evidence type="ECO:0000259" key="3">
    <source>
        <dbReference type="SMART" id="SM00894"/>
    </source>
</evidence>
<dbReference type="Pfam" id="PF05901">
    <property type="entry name" value="Excalibur"/>
    <property type="match status" value="1"/>
</dbReference>
<protein>
    <submittedName>
        <fullName evidence="4">Excalibur domain-containing protein</fullName>
    </submittedName>
</protein>
<evidence type="ECO:0000256" key="2">
    <source>
        <dbReference type="SAM" id="SignalP"/>
    </source>
</evidence>
<dbReference type="EMBL" id="ANPE02000135">
    <property type="protein sequence ID" value="EMY34061.1"/>
    <property type="molecule type" value="Genomic_DNA"/>
</dbReference>